<dbReference type="Proteomes" id="UP000273158">
    <property type="component" value="Unassembled WGS sequence"/>
</dbReference>
<evidence type="ECO:0000256" key="3">
    <source>
        <dbReference type="ARBA" id="ARBA00022692"/>
    </source>
</evidence>
<keyword evidence="4" id="KW-0653">Protein transport</keyword>
<dbReference type="OrthoDB" id="3267321at2"/>
<evidence type="ECO:0000313" key="8">
    <source>
        <dbReference type="EMBL" id="RLK49087.1"/>
    </source>
</evidence>
<evidence type="ECO:0000256" key="5">
    <source>
        <dbReference type="ARBA" id="ARBA00022989"/>
    </source>
</evidence>
<name>A0A498C1U3_9MICO</name>
<accession>A0A498C1U3</accession>
<evidence type="ECO:0000313" key="9">
    <source>
        <dbReference type="Proteomes" id="UP000273158"/>
    </source>
</evidence>
<dbReference type="Gene3D" id="1.20.5.3310">
    <property type="match status" value="1"/>
</dbReference>
<gene>
    <name evidence="8" type="ORF">C7474_1220</name>
</gene>
<evidence type="ECO:0000256" key="6">
    <source>
        <dbReference type="ARBA" id="ARBA00023010"/>
    </source>
</evidence>
<keyword evidence="3" id="KW-0812">Transmembrane</keyword>
<sequence>MFFGLDMEKLLLIGVFAALLLGPEKLPKYAEMLARFVRRARGWLEGAKERVKEEMGDDYDDIEWRKLDPRQYDPRRIIRDALIDDAPVATVKAVSAAAAVTAVAAPTPRPFDPDAPVPFDAEAT</sequence>
<comment type="caution">
    <text evidence="8">The sequence shown here is derived from an EMBL/GenBank/DDBJ whole genome shotgun (WGS) entry which is preliminary data.</text>
</comment>
<keyword evidence="2" id="KW-0813">Transport</keyword>
<organism evidence="8 9">
    <name type="scientific">Microbacterium telephonicum</name>
    <dbReference type="NCBI Taxonomy" id="1714841"/>
    <lineage>
        <taxon>Bacteria</taxon>
        <taxon>Bacillati</taxon>
        <taxon>Actinomycetota</taxon>
        <taxon>Actinomycetes</taxon>
        <taxon>Micrococcales</taxon>
        <taxon>Microbacteriaceae</taxon>
        <taxon>Microbacterium</taxon>
    </lineage>
</organism>
<evidence type="ECO:0000256" key="7">
    <source>
        <dbReference type="ARBA" id="ARBA00023136"/>
    </source>
</evidence>
<dbReference type="Pfam" id="PF02416">
    <property type="entry name" value="TatA_B_E"/>
    <property type="match status" value="1"/>
</dbReference>
<keyword evidence="5" id="KW-1133">Transmembrane helix</keyword>
<keyword evidence="7" id="KW-0472">Membrane</keyword>
<dbReference type="AlphaFoldDB" id="A0A498C1U3"/>
<reference evidence="8 9" key="1">
    <citation type="journal article" date="2015" name="Stand. Genomic Sci.">
        <title>Genomic Encyclopedia of Bacterial and Archaeal Type Strains, Phase III: the genomes of soil and plant-associated and newly described type strains.</title>
        <authorList>
            <person name="Whitman W.B."/>
            <person name="Woyke T."/>
            <person name="Klenk H.P."/>
            <person name="Zhou Y."/>
            <person name="Lilburn T.G."/>
            <person name="Beck B.J."/>
            <person name="De Vos P."/>
            <person name="Vandamme P."/>
            <person name="Eisen J.A."/>
            <person name="Garrity G."/>
            <person name="Hugenholtz P."/>
            <person name="Kyrpides N.C."/>
        </authorList>
    </citation>
    <scope>NUCLEOTIDE SEQUENCE [LARGE SCALE GENOMIC DNA]</scope>
    <source>
        <strain evidence="8 9">S2T63</strain>
    </source>
</reference>
<dbReference type="EMBL" id="RCDB01000002">
    <property type="protein sequence ID" value="RLK49087.1"/>
    <property type="molecule type" value="Genomic_DNA"/>
</dbReference>
<evidence type="ECO:0000256" key="2">
    <source>
        <dbReference type="ARBA" id="ARBA00022448"/>
    </source>
</evidence>
<dbReference type="PRINTS" id="PR01506">
    <property type="entry name" value="TATBPROTEIN"/>
</dbReference>
<dbReference type="RefSeq" id="WP_121058086.1">
    <property type="nucleotide sequence ID" value="NZ_RCDB01000002.1"/>
</dbReference>
<evidence type="ECO:0000256" key="1">
    <source>
        <dbReference type="ARBA" id="ARBA00004167"/>
    </source>
</evidence>
<keyword evidence="9" id="KW-1185">Reference proteome</keyword>
<proteinExistence type="predicted"/>
<dbReference type="InterPro" id="IPR003369">
    <property type="entry name" value="TatA/B/E"/>
</dbReference>
<evidence type="ECO:0000256" key="4">
    <source>
        <dbReference type="ARBA" id="ARBA00022927"/>
    </source>
</evidence>
<keyword evidence="6" id="KW-0811">Translocation</keyword>
<comment type="subcellular location">
    <subcellularLocation>
        <location evidence="1">Membrane</location>
        <topology evidence="1">Single-pass membrane protein</topology>
    </subcellularLocation>
</comment>
<protein>
    <submittedName>
        <fullName evidence="8">Sec-independent protein translocase protein TatB</fullName>
    </submittedName>
</protein>